<dbReference type="Proteomes" id="UP000012283">
    <property type="component" value="Unassembled WGS sequence"/>
</dbReference>
<evidence type="ECO:0000256" key="2">
    <source>
        <dbReference type="SAM" id="Phobius"/>
    </source>
</evidence>
<name>N4WE44_9BACI</name>
<evidence type="ECO:0000313" key="3">
    <source>
        <dbReference type="EMBL" id="ENH97509.1"/>
    </source>
</evidence>
<keyword evidence="2" id="KW-0472">Membrane</keyword>
<evidence type="ECO:0000313" key="4">
    <source>
        <dbReference type="Proteomes" id="UP000012283"/>
    </source>
</evidence>
<gene>
    <name evidence="3" type="ORF">J416_05843</name>
</gene>
<dbReference type="AlphaFoldDB" id="N4WE44"/>
<feature type="compositionally biased region" description="Polar residues" evidence="1">
    <location>
        <begin position="36"/>
        <end position="46"/>
    </location>
</feature>
<protein>
    <submittedName>
        <fullName evidence="3">Uncharacterized protein</fullName>
    </submittedName>
</protein>
<dbReference type="RefSeq" id="WP_003466548.1">
    <property type="nucleotide sequence ID" value="NZ_APML01000019.1"/>
</dbReference>
<feature type="compositionally biased region" description="Basic and acidic residues" evidence="1">
    <location>
        <begin position="72"/>
        <end position="90"/>
    </location>
</feature>
<dbReference type="eggNOG" id="ENOG5033EXD">
    <property type="taxonomic scope" value="Bacteria"/>
</dbReference>
<reference evidence="3 4" key="1">
    <citation type="submission" date="2013-03" db="EMBL/GenBank/DDBJ databases">
        <title>Draft genome sequence of Gracibacillus halophilus YIM-C55.5, a moderately halophilic and thermophilic organism from the Xiaochaidamu salt lake.</title>
        <authorList>
            <person name="Sugumar T."/>
            <person name="Polireddy D.R."/>
            <person name="Antony A."/>
            <person name="Madhava Y.R."/>
            <person name="Sivakumar N."/>
        </authorList>
    </citation>
    <scope>NUCLEOTIDE SEQUENCE [LARGE SCALE GENOMIC DNA]</scope>
    <source>
        <strain evidence="3 4">YIM-C55.5</strain>
    </source>
</reference>
<keyword evidence="2" id="KW-1133">Transmembrane helix</keyword>
<evidence type="ECO:0000256" key="1">
    <source>
        <dbReference type="SAM" id="MobiDB-lite"/>
    </source>
</evidence>
<accession>N4WE44</accession>
<proteinExistence type="predicted"/>
<dbReference type="OrthoDB" id="2692154at2"/>
<keyword evidence="4" id="KW-1185">Reference proteome</keyword>
<dbReference type="PATRIC" id="fig|1308866.3.peg.1182"/>
<organism evidence="3 4">
    <name type="scientific">Gracilibacillus halophilus YIM-C55.5</name>
    <dbReference type="NCBI Taxonomy" id="1308866"/>
    <lineage>
        <taxon>Bacteria</taxon>
        <taxon>Bacillati</taxon>
        <taxon>Bacillota</taxon>
        <taxon>Bacilli</taxon>
        <taxon>Bacillales</taxon>
        <taxon>Bacillaceae</taxon>
        <taxon>Gracilibacillus</taxon>
    </lineage>
</organism>
<dbReference type="EMBL" id="APML01000019">
    <property type="protein sequence ID" value="ENH97509.1"/>
    <property type="molecule type" value="Genomic_DNA"/>
</dbReference>
<comment type="caution">
    <text evidence="3">The sequence shown here is derived from an EMBL/GenBank/DDBJ whole genome shotgun (WGS) entry which is preliminary data.</text>
</comment>
<feature type="region of interest" description="Disordered" evidence="1">
    <location>
        <begin position="27"/>
        <end position="107"/>
    </location>
</feature>
<sequence>MDELLGIIIPILTIGAWLLSLMKNADEQEEKPVRPKQTSSSPSYETIETEPELADVRTSETTDEPVFQSSYEEQRQAQAERLKEKYEQSKEIQAQSSSHDAILEEGTPVAYKKDESLSTSLSIQQNLTKKGITQGIIMAEVLGPPRAHQKRLPHRNK</sequence>
<feature type="transmembrane region" description="Helical" evidence="2">
    <location>
        <begin position="6"/>
        <end position="22"/>
    </location>
</feature>
<dbReference type="STRING" id="1308866.J416_05843"/>
<keyword evidence="2" id="KW-0812">Transmembrane</keyword>